<dbReference type="RefSeq" id="WP_276093283.1">
    <property type="nucleotide sequence ID" value="NZ_JARJBC010000005.1"/>
</dbReference>
<feature type="region of interest" description="Disordered" evidence="1">
    <location>
        <begin position="48"/>
        <end position="72"/>
    </location>
</feature>
<dbReference type="Gene3D" id="1.50.10.10">
    <property type="match status" value="1"/>
</dbReference>
<dbReference type="PROSITE" id="PS51318">
    <property type="entry name" value="TAT"/>
    <property type="match status" value="1"/>
</dbReference>
<organism evidence="4 5">
    <name type="scientific">Streptomyces silvisoli</name>
    <dbReference type="NCBI Taxonomy" id="3034235"/>
    <lineage>
        <taxon>Bacteria</taxon>
        <taxon>Bacillati</taxon>
        <taxon>Actinomycetota</taxon>
        <taxon>Actinomycetes</taxon>
        <taxon>Kitasatosporales</taxon>
        <taxon>Streptomycetaceae</taxon>
        <taxon>Streptomyces</taxon>
    </lineage>
</organism>
<feature type="domain" description="GH15-like" evidence="2">
    <location>
        <begin position="418"/>
        <end position="727"/>
    </location>
</feature>
<proteinExistence type="predicted"/>
<dbReference type="Pfam" id="PF00723">
    <property type="entry name" value="Glyco_hydro_15"/>
    <property type="match status" value="2"/>
</dbReference>
<evidence type="ECO:0000259" key="2">
    <source>
        <dbReference type="Pfam" id="PF00723"/>
    </source>
</evidence>
<feature type="domain" description="Glucodextranase N-terminal" evidence="3">
    <location>
        <begin position="58"/>
        <end position="315"/>
    </location>
</feature>
<gene>
    <name evidence="4" type="ORF">P3G67_11080</name>
</gene>
<evidence type="ECO:0000259" key="3">
    <source>
        <dbReference type="Pfam" id="PF09137"/>
    </source>
</evidence>
<dbReference type="SUPFAM" id="SSF74650">
    <property type="entry name" value="Galactose mutarotase-like"/>
    <property type="match status" value="1"/>
</dbReference>
<dbReference type="PANTHER" id="PTHR31616">
    <property type="entry name" value="TREHALASE"/>
    <property type="match status" value="1"/>
</dbReference>
<evidence type="ECO:0000313" key="4">
    <source>
        <dbReference type="EMBL" id="MDF3289770.1"/>
    </source>
</evidence>
<keyword evidence="5" id="KW-1185">Reference proteome</keyword>
<name>A0ABT5ZIW7_9ACTN</name>
<dbReference type="InterPro" id="IPR012341">
    <property type="entry name" value="6hp_glycosidase-like_sf"/>
</dbReference>
<dbReference type="Pfam" id="PF09137">
    <property type="entry name" value="Glucodextran_N"/>
    <property type="match status" value="1"/>
</dbReference>
<dbReference type="GO" id="GO:0016787">
    <property type="term" value="F:hydrolase activity"/>
    <property type="evidence" value="ECO:0007669"/>
    <property type="project" value="UniProtKB-KW"/>
</dbReference>
<dbReference type="Proteomes" id="UP001216579">
    <property type="component" value="Unassembled WGS sequence"/>
</dbReference>
<dbReference type="InterPro" id="IPR006311">
    <property type="entry name" value="TAT_signal"/>
</dbReference>
<evidence type="ECO:0000256" key="1">
    <source>
        <dbReference type="SAM" id="MobiDB-lite"/>
    </source>
</evidence>
<dbReference type="Gene3D" id="2.70.98.10">
    <property type="match status" value="1"/>
</dbReference>
<reference evidence="4 5" key="1">
    <citation type="submission" date="2023-03" db="EMBL/GenBank/DDBJ databases">
        <title>Draft genome sequence of Streptomyces sp. RB6PN23 isolated from peat swamp forest in Thailand.</title>
        <authorList>
            <person name="Klaysubun C."/>
            <person name="Duangmal K."/>
        </authorList>
    </citation>
    <scope>NUCLEOTIDE SEQUENCE [LARGE SCALE GENOMIC DNA]</scope>
    <source>
        <strain evidence="4 5">RB6PN23</strain>
    </source>
</reference>
<sequence>MSTMDVLEVTVQGNSSRRDFVRAALVGASVLAAPLPFAGTAQAAGRSDARAATGSGAAPGGPGTPSAFAPADKLGFGTARERRSPVWFTLEGGRMSETYHPDLSTPASRETQLVVTDGRTFVERASDVPTRTELPEPGVPVYRQVSTGHGWQAVARYATDPQRAAVLVDFEVRSTNGSPLQVYVLHDPSLSANGDDDRALPQGGALVAQDAKSASALMAEDGFAESTVGYFGVNDGWTELRANKGRLPHHYSTAGPGNVVQLGRLRLDGLAHTRQTVVLGYGTDATEAVGTARRALRTGFKQAAHDYASGWRAYLAALPKPPASLRSARERQLYTASVMTLAASEDKNNPGAFIASPTMPWAFGTDHQLAPVSGSYHLVWPRDLYHIATGLLAAGDRGAAERALDYLLRTQQPDGHWAQNTTANGKPFWTGVQLDETAAPMLLAWLLDRHDAHTLDRLARGADFILGYATDGHRAPYTQQERWEEQSGYSPSTIASVIAGLVCLADLLHRGGRGGQAAKYLAAADSWRDSVNGWTVTRTGPYSSKPYYLRLTKDGRPDAGTVYDLGNNNPAPVDQRAVVDAGFLELVRLGIKSAADPVVRNSLAVVDRHLSVLTPSGRHWHRYSHDGYGEQADGAPWDVNRPEIRHTSGRLWPIFSGERAEYELLDGDRHAAAGRLRDLAATAGETLLLPEQVWDDQPPAPRVRPGTPTTSATPLAWTHAQYLRLAWSVQHGRPVEYPTVVAERYLRG</sequence>
<dbReference type="PANTHER" id="PTHR31616:SF0">
    <property type="entry name" value="GLUCAN 1,4-ALPHA-GLUCOSIDASE"/>
    <property type="match status" value="1"/>
</dbReference>
<dbReference type="CDD" id="cd07430">
    <property type="entry name" value="GH15_N"/>
    <property type="match status" value="1"/>
</dbReference>
<comment type="caution">
    <text evidence="4">The sequence shown here is derived from an EMBL/GenBank/DDBJ whole genome shotgun (WGS) entry which is preliminary data.</text>
</comment>
<feature type="domain" description="GH15-like" evidence="2">
    <location>
        <begin position="330"/>
        <end position="405"/>
    </location>
</feature>
<dbReference type="InterPro" id="IPR011613">
    <property type="entry name" value="GH15-like"/>
</dbReference>
<dbReference type="InterPro" id="IPR011013">
    <property type="entry name" value="Gal_mutarotase_sf_dom"/>
</dbReference>
<dbReference type="EMBL" id="JARJBC010000005">
    <property type="protein sequence ID" value="MDF3289770.1"/>
    <property type="molecule type" value="Genomic_DNA"/>
</dbReference>
<evidence type="ECO:0000313" key="5">
    <source>
        <dbReference type="Proteomes" id="UP001216579"/>
    </source>
</evidence>
<dbReference type="SUPFAM" id="SSF48208">
    <property type="entry name" value="Six-hairpin glycosidases"/>
    <property type="match status" value="1"/>
</dbReference>
<dbReference type="InterPro" id="IPR015220">
    <property type="entry name" value="Glucodextranase_N"/>
</dbReference>
<protein>
    <submittedName>
        <fullName evidence="4">Glycoside hydrolase family 15 protein</fullName>
    </submittedName>
</protein>
<keyword evidence="4" id="KW-0378">Hydrolase</keyword>
<dbReference type="InterPro" id="IPR008928">
    <property type="entry name" value="6-hairpin_glycosidase_sf"/>
</dbReference>
<accession>A0ABT5ZIW7</accession>
<dbReference type="InterPro" id="IPR014718">
    <property type="entry name" value="GH-type_carb-bd"/>
</dbReference>